<geneLocation type="plasmid" evidence="2 3">
    <name>pBRH01</name>
</geneLocation>
<organism evidence="2 3">
    <name type="scientific">Mycetohabitans rhizoxinica (strain DSM 19002 / CIP 109453 / HKI 454)</name>
    <name type="common">Paraburkholderia rhizoxinica</name>
    <dbReference type="NCBI Taxonomy" id="882378"/>
    <lineage>
        <taxon>Bacteria</taxon>
        <taxon>Pseudomonadati</taxon>
        <taxon>Pseudomonadota</taxon>
        <taxon>Betaproteobacteria</taxon>
        <taxon>Burkholderiales</taxon>
        <taxon>Burkholderiaceae</taxon>
        <taxon>Mycetohabitans</taxon>
    </lineage>
</organism>
<evidence type="ECO:0000313" key="3">
    <source>
        <dbReference type="Proteomes" id="UP000007437"/>
    </source>
</evidence>
<feature type="region of interest" description="Disordered" evidence="1">
    <location>
        <begin position="1"/>
        <end position="47"/>
    </location>
</feature>
<dbReference type="KEGG" id="brh:RBRH_03472"/>
<dbReference type="AlphaFoldDB" id="E5AVT0"/>
<gene>
    <name evidence="2" type="ordered locus">RBRH_03472</name>
</gene>
<evidence type="ECO:0000256" key="1">
    <source>
        <dbReference type="SAM" id="MobiDB-lite"/>
    </source>
</evidence>
<protein>
    <submittedName>
        <fullName evidence="2">Uncharacterized protein</fullName>
    </submittedName>
</protein>
<evidence type="ECO:0000313" key="2">
    <source>
        <dbReference type="EMBL" id="CBW77204.1"/>
    </source>
</evidence>
<dbReference type="HOGENOM" id="CLU_2987886_0_0_4"/>
<reference evidence="2 3" key="1">
    <citation type="journal article" date="2011" name="J. Bacteriol.">
        <title>Complete genome sequence of Burkholderia rhizoxinica, an endosymbiont of Rhizopus microsporus.</title>
        <authorList>
            <person name="Lackner G."/>
            <person name="Moebius N."/>
            <person name="Partida-Martinez L."/>
            <person name="Hertweck C."/>
        </authorList>
    </citation>
    <scope>NUCLEOTIDE SEQUENCE [LARGE SCALE GENOMIC DNA]</scope>
    <source>
        <strain evidence="3">DSM 19002 / CIP 109453 / HKI 454</strain>
        <plasmid evidence="2 3">pBRH01</plasmid>
    </source>
</reference>
<proteinExistence type="predicted"/>
<dbReference type="Proteomes" id="UP000007437">
    <property type="component" value="Plasmid pBRH01"/>
</dbReference>
<keyword evidence="2" id="KW-0614">Plasmid</keyword>
<accession>E5AVT0</accession>
<name>E5AVT0_MYCRK</name>
<sequence length="57" mass="5881">MQTLPVIRPELALGGTATASVTPPPARGSAAPASMNPIPRIIGPDGNPMRVTYNVRT</sequence>
<dbReference type="EMBL" id="FR687360">
    <property type="protein sequence ID" value="CBW77204.1"/>
    <property type="molecule type" value="Genomic_DNA"/>
</dbReference>